<keyword evidence="2" id="KW-1185">Reference proteome</keyword>
<reference evidence="1" key="1">
    <citation type="submission" date="2021-02" db="EMBL/GenBank/DDBJ databases">
        <authorList>
            <consortium name="DOE Joint Genome Institute"/>
            <person name="Ahrendt S."/>
            <person name="Looney B.P."/>
            <person name="Miyauchi S."/>
            <person name="Morin E."/>
            <person name="Drula E."/>
            <person name="Courty P.E."/>
            <person name="Chicoki N."/>
            <person name="Fauchery L."/>
            <person name="Kohler A."/>
            <person name="Kuo A."/>
            <person name="Labutti K."/>
            <person name="Pangilinan J."/>
            <person name="Lipzen A."/>
            <person name="Riley R."/>
            <person name="Andreopoulos W."/>
            <person name="He G."/>
            <person name="Johnson J."/>
            <person name="Barry K.W."/>
            <person name="Grigoriev I.V."/>
            <person name="Nagy L."/>
            <person name="Hibbett D."/>
            <person name="Henrissat B."/>
            <person name="Matheny P.B."/>
            <person name="Labbe J."/>
            <person name="Martin F."/>
        </authorList>
    </citation>
    <scope>NUCLEOTIDE SEQUENCE</scope>
    <source>
        <strain evidence="1">EC-137</strain>
    </source>
</reference>
<dbReference type="Proteomes" id="UP000814128">
    <property type="component" value="Unassembled WGS sequence"/>
</dbReference>
<evidence type="ECO:0000313" key="1">
    <source>
        <dbReference type="EMBL" id="KAI0030272.1"/>
    </source>
</evidence>
<gene>
    <name evidence="1" type="ORF">K488DRAFT_72337</name>
</gene>
<reference evidence="1" key="2">
    <citation type="journal article" date="2022" name="New Phytol.">
        <title>Evolutionary transition to the ectomycorrhizal habit in the genomes of a hyperdiverse lineage of mushroom-forming fungi.</title>
        <authorList>
            <person name="Looney B."/>
            <person name="Miyauchi S."/>
            <person name="Morin E."/>
            <person name="Drula E."/>
            <person name="Courty P.E."/>
            <person name="Kohler A."/>
            <person name="Kuo A."/>
            <person name="LaButti K."/>
            <person name="Pangilinan J."/>
            <person name="Lipzen A."/>
            <person name="Riley R."/>
            <person name="Andreopoulos W."/>
            <person name="He G."/>
            <person name="Johnson J."/>
            <person name="Nolan M."/>
            <person name="Tritt A."/>
            <person name="Barry K.W."/>
            <person name="Grigoriev I.V."/>
            <person name="Nagy L.G."/>
            <person name="Hibbett D."/>
            <person name="Henrissat B."/>
            <person name="Matheny P.B."/>
            <person name="Labbe J."/>
            <person name="Martin F.M."/>
        </authorList>
    </citation>
    <scope>NUCLEOTIDE SEQUENCE</scope>
    <source>
        <strain evidence="1">EC-137</strain>
    </source>
</reference>
<organism evidence="1 2">
    <name type="scientific">Vararia minispora EC-137</name>
    <dbReference type="NCBI Taxonomy" id="1314806"/>
    <lineage>
        <taxon>Eukaryota</taxon>
        <taxon>Fungi</taxon>
        <taxon>Dikarya</taxon>
        <taxon>Basidiomycota</taxon>
        <taxon>Agaricomycotina</taxon>
        <taxon>Agaricomycetes</taxon>
        <taxon>Russulales</taxon>
        <taxon>Lachnocladiaceae</taxon>
        <taxon>Vararia</taxon>
    </lineage>
</organism>
<comment type="caution">
    <text evidence="1">The sequence shown here is derived from an EMBL/GenBank/DDBJ whole genome shotgun (WGS) entry which is preliminary data.</text>
</comment>
<proteinExistence type="predicted"/>
<accession>A0ACB8QF36</accession>
<protein>
    <submittedName>
        <fullName evidence="1">Uncharacterized protein</fullName>
    </submittedName>
</protein>
<dbReference type="EMBL" id="MU273631">
    <property type="protein sequence ID" value="KAI0030272.1"/>
    <property type="molecule type" value="Genomic_DNA"/>
</dbReference>
<name>A0ACB8QF36_9AGAM</name>
<evidence type="ECO:0000313" key="2">
    <source>
        <dbReference type="Proteomes" id="UP000814128"/>
    </source>
</evidence>
<sequence length="170" mass="19695">MTRSKKHQRRRFKKHIGKGRGRWEGWSSKESVRVLGELEYREAEGAYDDALLLAGPPFPSHASEHSARMKVKSNYAELSEAKVLMTVLRTISANVSRSQEERPDSNVKQPVKFTQNTLKVAMMRRKVLHRTKMSTMNWDKSGRIRAQRWKSKDTTPPEPISRRLAGLFFK</sequence>